<accession>A0A4Q2CX50</accession>
<feature type="non-terminal residue" evidence="2">
    <location>
        <position position="1"/>
    </location>
</feature>
<dbReference type="GO" id="GO:0016491">
    <property type="term" value="F:oxidoreductase activity"/>
    <property type="evidence" value="ECO:0007669"/>
    <property type="project" value="InterPro"/>
</dbReference>
<organism evidence="2 3">
    <name type="scientific">Candolleomyces aberdarensis</name>
    <dbReference type="NCBI Taxonomy" id="2316362"/>
    <lineage>
        <taxon>Eukaryota</taxon>
        <taxon>Fungi</taxon>
        <taxon>Dikarya</taxon>
        <taxon>Basidiomycota</taxon>
        <taxon>Agaricomycotina</taxon>
        <taxon>Agaricomycetes</taxon>
        <taxon>Agaricomycetidae</taxon>
        <taxon>Agaricales</taxon>
        <taxon>Agaricineae</taxon>
        <taxon>Psathyrellaceae</taxon>
        <taxon>Candolleomyces</taxon>
    </lineage>
</organism>
<dbReference type="OrthoDB" id="412788at2759"/>
<proteinExistence type="inferred from homology"/>
<comment type="caution">
    <text evidence="2">The sequence shown here is derived from an EMBL/GenBank/DDBJ whole genome shotgun (WGS) entry which is preliminary data.</text>
</comment>
<protein>
    <submittedName>
        <fullName evidence="2">Uncharacterized protein</fullName>
    </submittedName>
</protein>
<dbReference type="PANTHER" id="PTHR34598">
    <property type="entry name" value="BLL6449 PROTEIN"/>
    <property type="match status" value="1"/>
</dbReference>
<dbReference type="STRING" id="2316362.A0A4Q2CX50"/>
<dbReference type="NCBIfam" id="NF041278">
    <property type="entry name" value="CmcJ_NvfI_EfuI"/>
    <property type="match status" value="1"/>
</dbReference>
<evidence type="ECO:0000256" key="1">
    <source>
        <dbReference type="ARBA" id="ARBA00023604"/>
    </source>
</evidence>
<sequence>ALCDYRSIVPEADALPIALVYPDSEGETYGIVHNPDHKWKYLRGMTPEEALLIKCFDSVQDGSVAVFTPHTGFIDPSTPLDAPHRESIEVRALVFYD</sequence>
<dbReference type="EMBL" id="SDEE01001982">
    <property type="protein sequence ID" value="RXW11367.1"/>
    <property type="molecule type" value="Genomic_DNA"/>
</dbReference>
<dbReference type="AlphaFoldDB" id="A0A4Q2CX50"/>
<dbReference type="InterPro" id="IPR044053">
    <property type="entry name" value="AsaB-like"/>
</dbReference>
<keyword evidence="3" id="KW-1185">Reference proteome</keyword>
<gene>
    <name evidence="2" type="ORF">EST38_g14487</name>
</gene>
<evidence type="ECO:0000313" key="3">
    <source>
        <dbReference type="Proteomes" id="UP000290288"/>
    </source>
</evidence>
<name>A0A4Q2CX50_9AGAR</name>
<dbReference type="PANTHER" id="PTHR34598:SF3">
    <property type="entry name" value="OXIDOREDUCTASE AN1597"/>
    <property type="match status" value="1"/>
</dbReference>
<reference evidence="2 3" key="1">
    <citation type="submission" date="2019-01" db="EMBL/GenBank/DDBJ databases">
        <title>Draft genome sequence of Psathyrella aberdarensis IHI B618.</title>
        <authorList>
            <person name="Buettner E."/>
            <person name="Kellner H."/>
        </authorList>
    </citation>
    <scope>NUCLEOTIDE SEQUENCE [LARGE SCALE GENOMIC DNA]</scope>
    <source>
        <strain evidence="2 3">IHI B618</strain>
    </source>
</reference>
<comment type="similarity">
    <text evidence="1">Belongs to the asaB hydroxylase/desaturase family.</text>
</comment>
<evidence type="ECO:0000313" key="2">
    <source>
        <dbReference type="EMBL" id="RXW11367.1"/>
    </source>
</evidence>
<dbReference type="Proteomes" id="UP000290288">
    <property type="component" value="Unassembled WGS sequence"/>
</dbReference>